<feature type="non-terminal residue" evidence="1">
    <location>
        <position position="1"/>
    </location>
</feature>
<dbReference type="Proteomes" id="UP001171945">
    <property type="component" value="Unassembled WGS sequence"/>
</dbReference>
<keyword evidence="2" id="KW-1185">Reference proteome</keyword>
<evidence type="ECO:0000313" key="2">
    <source>
        <dbReference type="Proteomes" id="UP001171945"/>
    </source>
</evidence>
<organism evidence="1 2">
    <name type="scientific">Candidatus Marithioploca araucensis</name>
    <dbReference type="NCBI Taxonomy" id="70273"/>
    <lineage>
        <taxon>Bacteria</taxon>
        <taxon>Pseudomonadati</taxon>
        <taxon>Pseudomonadota</taxon>
        <taxon>Gammaproteobacteria</taxon>
        <taxon>Thiotrichales</taxon>
        <taxon>Thiotrichaceae</taxon>
        <taxon>Candidatus Marithioploca</taxon>
    </lineage>
</organism>
<comment type="caution">
    <text evidence="1">The sequence shown here is derived from an EMBL/GenBank/DDBJ whole genome shotgun (WGS) entry which is preliminary data.</text>
</comment>
<protein>
    <submittedName>
        <fullName evidence="1">Uncharacterized protein</fullName>
    </submittedName>
</protein>
<sequence length="62" mass="7312">NFRNPLKKSDFLTRSTTDFRNDKYYPVYSHYELKSVNPSIRLFLKSVVLIDSNKGKFNAQPI</sequence>
<gene>
    <name evidence="1" type="ORF">QUF54_11370</name>
</gene>
<accession>A0ABT7VWH7</accession>
<dbReference type="EMBL" id="JAUCGM010000979">
    <property type="protein sequence ID" value="MDM8563942.1"/>
    <property type="molecule type" value="Genomic_DNA"/>
</dbReference>
<evidence type="ECO:0000313" key="1">
    <source>
        <dbReference type="EMBL" id="MDM8563942.1"/>
    </source>
</evidence>
<proteinExistence type="predicted"/>
<reference evidence="1" key="1">
    <citation type="submission" date="2023-06" db="EMBL/GenBank/DDBJ databases">
        <title>Uncultivated large filamentous bacteria from sulfidic sediments reveal new species and different genomic features in energy metabolism and defense.</title>
        <authorList>
            <person name="Fonseca A."/>
        </authorList>
    </citation>
    <scope>NUCLEOTIDE SEQUENCE</scope>
    <source>
        <strain evidence="1">HSG4</strain>
    </source>
</reference>
<name>A0ABT7VWH7_9GAMM</name>